<keyword evidence="2" id="KW-0808">Transferase</keyword>
<keyword evidence="1" id="KW-1133">Transmembrane helix</keyword>
<dbReference type="EMBL" id="CP008874">
    <property type="protein sequence ID" value="AKH96559.1"/>
    <property type="molecule type" value="Genomic_DNA"/>
</dbReference>
<evidence type="ECO:0000313" key="4">
    <source>
        <dbReference type="Proteomes" id="UP000060390"/>
    </source>
</evidence>
<keyword evidence="2" id="KW-0418">Kinase</keyword>
<feature type="transmembrane region" description="Helical" evidence="1">
    <location>
        <begin position="46"/>
        <end position="63"/>
    </location>
</feature>
<keyword evidence="5" id="KW-1185">Reference proteome</keyword>
<keyword evidence="1" id="KW-0472">Membrane</keyword>
<dbReference type="AlphaFoldDB" id="A0A0F7PAA9"/>
<dbReference type="EMBL" id="CP011564">
    <property type="protein sequence ID" value="ALG80961.1"/>
    <property type="molecule type" value="Genomic_DNA"/>
</dbReference>
<reference evidence="3 4" key="3">
    <citation type="journal article" date="2016" name="Stand. Genomic Sci.">
        <title>Complete genome sequence of 'Halanaeroarchaeum sulfurireducens' M27-SA2, a sulfur-reducing and acetate-oxidizing haloarchaeon from the deep-sea hypersaline anoxic lake Medee.</title>
        <authorList>
            <person name="Messina E."/>
            <person name="Sorokin D.Y."/>
            <person name="Kublanov I.V."/>
            <person name="Toshchakov S."/>
            <person name="Lopatina A."/>
            <person name="Arcadi E."/>
            <person name="Smedile F."/>
            <person name="La Spada G."/>
            <person name="La Cono V."/>
            <person name="Yakimov M.M."/>
        </authorList>
    </citation>
    <scope>NUCLEOTIDE SEQUENCE [LARGE SCALE GENOMIC DNA]</scope>
    <source>
        <strain evidence="3 4">M27-SA2</strain>
    </source>
</reference>
<dbReference type="PANTHER" id="PTHR31303">
    <property type="entry name" value="CTP-DEPENDENT DIACYLGLYCEROL KINASE 1"/>
    <property type="match status" value="1"/>
</dbReference>
<gene>
    <name evidence="3" type="ORF">HLASA_0045</name>
    <name evidence="2" type="ORF">HLASF_0045</name>
</gene>
<name>A0A0F7PAA9_9EURY</name>
<reference evidence="2 5" key="1">
    <citation type="journal article" date="2015" name="ISME J.">
        <title>Elemental sulfur and acetate can support life of a novel strictly anaerobic haloarchaeon.</title>
        <authorList>
            <person name="Sorokin D.Y."/>
            <person name="Kublanov I.V."/>
            <person name="Gavrilov S.N."/>
            <person name="Rojo D."/>
            <person name="Roman P."/>
            <person name="Golyshin P.N."/>
            <person name="Slepak V.Z."/>
            <person name="Smedile F."/>
            <person name="Ferrer M."/>
            <person name="Messina E."/>
            <person name="La Cono V."/>
            <person name="Yakimov M.M."/>
        </authorList>
    </citation>
    <scope>NUCLEOTIDE SEQUENCE [LARGE SCALE GENOMIC DNA]</scope>
    <source>
        <strain evidence="2 5">HSR2</strain>
    </source>
</reference>
<feature type="transmembrane region" description="Helical" evidence="1">
    <location>
        <begin position="6"/>
        <end position="34"/>
    </location>
</feature>
<accession>A0A0F7PAA9</accession>
<evidence type="ECO:0000313" key="2">
    <source>
        <dbReference type="EMBL" id="AKH96559.1"/>
    </source>
</evidence>
<proteinExistence type="predicted"/>
<protein>
    <submittedName>
        <fullName evidence="2">Dolichol kinase</fullName>
    </submittedName>
</protein>
<dbReference type="Proteomes" id="UP000060390">
    <property type="component" value="Chromosome"/>
</dbReference>
<keyword evidence="1" id="KW-0812">Transmembrane</keyword>
<dbReference type="GO" id="GO:0004143">
    <property type="term" value="F:ATP-dependent diacylglycerol kinase activity"/>
    <property type="evidence" value="ECO:0007669"/>
    <property type="project" value="InterPro"/>
</dbReference>
<dbReference type="KEGG" id="hsf:HLASA_0045"/>
<dbReference type="Proteomes" id="UP000069906">
    <property type="component" value="Chromosome"/>
</dbReference>
<organism evidence="2 5">
    <name type="scientific">Halanaeroarchaeum sulfurireducens</name>
    <dbReference type="NCBI Taxonomy" id="1604004"/>
    <lineage>
        <taxon>Archaea</taxon>
        <taxon>Methanobacteriati</taxon>
        <taxon>Methanobacteriota</taxon>
        <taxon>Stenosarchaea group</taxon>
        <taxon>Halobacteria</taxon>
        <taxon>Halobacteriales</taxon>
        <taxon>Halobacteriaceae</taxon>
        <taxon>Halanaeroarchaeum</taxon>
    </lineage>
</organism>
<evidence type="ECO:0000256" key="1">
    <source>
        <dbReference type="SAM" id="Phobius"/>
    </source>
</evidence>
<evidence type="ECO:0000313" key="3">
    <source>
        <dbReference type="EMBL" id="ALG80961.1"/>
    </source>
</evidence>
<feature type="transmembrane region" description="Helical" evidence="1">
    <location>
        <begin position="69"/>
        <end position="86"/>
    </location>
</feature>
<dbReference type="KEGG" id="hsu:HLASF_0045"/>
<dbReference type="InterPro" id="IPR037997">
    <property type="entry name" value="Dgk1-like"/>
</dbReference>
<feature type="transmembrane region" description="Helical" evidence="1">
    <location>
        <begin position="145"/>
        <end position="161"/>
    </location>
</feature>
<dbReference type="HOGENOM" id="CLU_089196_0_0_2"/>
<feature type="transmembrane region" description="Helical" evidence="1">
    <location>
        <begin position="98"/>
        <end position="125"/>
    </location>
</feature>
<evidence type="ECO:0000313" key="5">
    <source>
        <dbReference type="Proteomes" id="UP000069906"/>
    </source>
</evidence>
<dbReference type="STRING" id="1604004.HLASA_0045"/>
<sequence>MEWVVVRWVVLLGAGVTLILEALRLSGLVEWWIFERFTREYERRGVAGYVFYAIGFAVVAWAFDPRIAVAAMLMLSIGDPVSGLLATGETGIKRAPVLLVTFAVCLTIASLLGIRFPVAVAGALVATVADGVTLKLGTRYIDDNIAIPVGAGTAMWLVLAVP</sequence>
<reference evidence="4" key="2">
    <citation type="submission" date="2015-05" db="EMBL/GenBank/DDBJ databases">
        <title>Complete genome sequence of Halanaeroarchaeum sulfurireducens type strain M27-SA2, a sulfate-reducer haloarchaeon from marine anoxic lake Medee.</title>
        <authorList>
            <person name="Messina E."/>
            <person name="Kublanov I.V."/>
            <person name="Toshchakov S."/>
            <person name="Arcadi E."/>
            <person name="La Spada G."/>
            <person name="La Cono V."/>
            <person name="Yakimov M.M."/>
        </authorList>
    </citation>
    <scope>NUCLEOTIDE SEQUENCE [LARGE SCALE GENOMIC DNA]</scope>
    <source>
        <strain evidence="4">M27-SA2</strain>
    </source>
</reference>
<dbReference type="PANTHER" id="PTHR31303:SF1">
    <property type="entry name" value="CTP-DEPENDENT DIACYLGLYCEROL KINASE 1"/>
    <property type="match status" value="1"/>
</dbReference>